<dbReference type="AlphaFoldDB" id="A0AAW1PE22"/>
<evidence type="ECO:0000313" key="4">
    <source>
        <dbReference type="Proteomes" id="UP001489004"/>
    </source>
</evidence>
<proteinExistence type="predicted"/>
<keyword evidence="1" id="KW-0472">Membrane</keyword>
<dbReference type="InterPro" id="IPR029058">
    <property type="entry name" value="AB_hydrolase_fold"/>
</dbReference>
<protein>
    <recommendedName>
        <fullName evidence="2">Fungal lipase-type domain-containing protein</fullName>
    </recommendedName>
</protein>
<sequence length="842" mass="92844">MSKLVSWTCPAVEEYYTSSGLSVADVANYTGETVDTKGCNPSELHYTDALSTADMLAKANLCVGATCLAALLGCLAVLLTKLVARRRRGEHWGPQARRLATIYVLELCVVILNMLFYLANNIVVLAKDFCTFITGLNFIYEQWSCWTALFALTNIQARASNPWEAPSQAEGVVPWRKHLPTFVAWFCAQAGVIAVPLILQHTTCRNKPDCPIPVWGGAHVSRLVEDYRRDVCQERVFPLTCQVDVGFALLALALVLPIVVFFIWYVVLEHRLLQQLMRHDYDEFRELNVEVRFQLRLRMRCFAELLLNVLLLWFVAYGKCTSVMETWFGLMPMQVTITALTIAGLIQNIPVSEAAFEKRTRKVYWTEAERDSLPPEHLPSSCFCFETAVKLCYWSALCYDYVANVGKSQAPLPKAGKLPCGAMPCGCPLCGFGCCAIGGDTSDTDAPDDVASAAAAHPAPDVAKIANEPVCQKGAMELFGLTHFEHVTDPATDNHVLMGWSSRVIVIAFRGTDSTPNLYTDIQLFPSPIPDSSGSRLASLVNMLLRVDALHPSRPEVHRGFGRAFYGSKHTMGPLQPLPLDVKASSTTPQPQALGFHIWRRIFDILTITDDHHGQISHIYVTGHSLGGGLALISAFEIARKLQALRPSQHPCVRCYPFAAPRTGNAGFARLHRQLVPDTWNIINDADIITTWGKFWGTYKRCGERCLISAAGHLIVQPSFVEISAQHVVGQYHNLLSFLPDLRLARHRLSNYAKALLAILLCRCGADSVPDTLSRASFLPELMEVTNQVFPLAHNAKVVFVRLASWASSASTSEHGTPVGTAHTPEIVQARIAASNEADGSV</sequence>
<dbReference type="Gene3D" id="3.40.50.1820">
    <property type="entry name" value="alpha/beta hydrolase"/>
    <property type="match status" value="1"/>
</dbReference>
<dbReference type="InterPro" id="IPR051218">
    <property type="entry name" value="Sec_MonoDiacylglyc_Lipase"/>
</dbReference>
<feature type="domain" description="Fungal lipase-type" evidence="2">
    <location>
        <begin position="506"/>
        <end position="691"/>
    </location>
</feature>
<dbReference type="Proteomes" id="UP001489004">
    <property type="component" value="Unassembled WGS sequence"/>
</dbReference>
<feature type="transmembrane region" description="Helical" evidence="1">
    <location>
        <begin position="100"/>
        <end position="119"/>
    </location>
</feature>
<keyword evidence="4" id="KW-1185">Reference proteome</keyword>
<dbReference type="EMBL" id="JALJOR010000013">
    <property type="protein sequence ID" value="KAK9807002.1"/>
    <property type="molecule type" value="Genomic_DNA"/>
</dbReference>
<feature type="transmembrane region" description="Helical" evidence="1">
    <location>
        <begin position="55"/>
        <end position="79"/>
    </location>
</feature>
<evidence type="ECO:0000256" key="1">
    <source>
        <dbReference type="SAM" id="Phobius"/>
    </source>
</evidence>
<keyword evidence="1" id="KW-0812">Transmembrane</keyword>
<reference evidence="3 4" key="1">
    <citation type="journal article" date="2024" name="Nat. Commun.">
        <title>Phylogenomics reveals the evolutionary origins of lichenization in chlorophyte algae.</title>
        <authorList>
            <person name="Puginier C."/>
            <person name="Libourel C."/>
            <person name="Otte J."/>
            <person name="Skaloud P."/>
            <person name="Haon M."/>
            <person name="Grisel S."/>
            <person name="Petersen M."/>
            <person name="Berrin J.G."/>
            <person name="Delaux P.M."/>
            <person name="Dal Grande F."/>
            <person name="Keller J."/>
        </authorList>
    </citation>
    <scope>NUCLEOTIDE SEQUENCE [LARGE SCALE GENOMIC DNA]</scope>
    <source>
        <strain evidence="3 4">SAG 2043</strain>
    </source>
</reference>
<dbReference type="Pfam" id="PF01764">
    <property type="entry name" value="Lipase_3"/>
    <property type="match status" value="1"/>
</dbReference>
<evidence type="ECO:0000313" key="3">
    <source>
        <dbReference type="EMBL" id="KAK9807002.1"/>
    </source>
</evidence>
<dbReference type="PANTHER" id="PTHR45856:SF24">
    <property type="entry name" value="FUNGAL LIPASE-LIKE DOMAIN-CONTAINING PROTEIN"/>
    <property type="match status" value="1"/>
</dbReference>
<evidence type="ECO:0000259" key="2">
    <source>
        <dbReference type="Pfam" id="PF01764"/>
    </source>
</evidence>
<dbReference type="SUPFAM" id="SSF53474">
    <property type="entry name" value="alpha/beta-Hydrolases"/>
    <property type="match status" value="1"/>
</dbReference>
<dbReference type="CDD" id="cd00519">
    <property type="entry name" value="Lipase_3"/>
    <property type="match status" value="1"/>
</dbReference>
<gene>
    <name evidence="3" type="ORF">WJX72_010328</name>
</gene>
<dbReference type="InterPro" id="IPR002921">
    <property type="entry name" value="Fungal_lipase-type"/>
</dbReference>
<dbReference type="GO" id="GO:0006629">
    <property type="term" value="P:lipid metabolic process"/>
    <property type="evidence" value="ECO:0007669"/>
    <property type="project" value="InterPro"/>
</dbReference>
<keyword evidence="1" id="KW-1133">Transmembrane helix</keyword>
<dbReference type="PANTHER" id="PTHR45856">
    <property type="entry name" value="ALPHA/BETA-HYDROLASES SUPERFAMILY PROTEIN"/>
    <property type="match status" value="1"/>
</dbReference>
<feature type="transmembrane region" description="Helical" evidence="1">
    <location>
        <begin position="245"/>
        <end position="267"/>
    </location>
</feature>
<accession>A0AAW1PE22</accession>
<organism evidence="3 4">
    <name type="scientific">[Myrmecia] bisecta</name>
    <dbReference type="NCBI Taxonomy" id="41462"/>
    <lineage>
        <taxon>Eukaryota</taxon>
        <taxon>Viridiplantae</taxon>
        <taxon>Chlorophyta</taxon>
        <taxon>core chlorophytes</taxon>
        <taxon>Trebouxiophyceae</taxon>
        <taxon>Trebouxiales</taxon>
        <taxon>Trebouxiaceae</taxon>
        <taxon>Myrmecia</taxon>
    </lineage>
</organism>
<comment type="caution">
    <text evidence="3">The sequence shown here is derived from an EMBL/GenBank/DDBJ whole genome shotgun (WGS) entry which is preliminary data.</text>
</comment>
<name>A0AAW1PE22_9CHLO</name>